<organism evidence="1 2">
    <name type="scientific">Mesorhizobium alhagi CCNWXJ12-2</name>
    <dbReference type="NCBI Taxonomy" id="1107882"/>
    <lineage>
        <taxon>Bacteria</taxon>
        <taxon>Pseudomonadati</taxon>
        <taxon>Pseudomonadota</taxon>
        <taxon>Alphaproteobacteria</taxon>
        <taxon>Hyphomicrobiales</taxon>
        <taxon>Phyllobacteriaceae</taxon>
        <taxon>Allomesorhizobium</taxon>
    </lineage>
</organism>
<name>H0I1D8_9HYPH</name>
<sequence length="58" mass="6203">MPVRRRAEQILAETLMRNADLVMPKGAGRAQRGCDSSICMAIFLGNAPTNTRRSAAGA</sequence>
<reference evidence="1 2" key="1">
    <citation type="journal article" date="2012" name="J. Bacteriol.">
        <title>Draft Genome Sequence of Mesorhizobium alhagi CCNWXJ12-2T, a Novel Salt-Resistant Species Isolated from the Desert of Northwestern China.</title>
        <authorList>
            <person name="Zhou M."/>
            <person name="Chen W."/>
            <person name="Chen H."/>
            <person name="Wei G."/>
        </authorList>
    </citation>
    <scope>NUCLEOTIDE SEQUENCE [LARGE SCALE GENOMIC DNA]</scope>
    <source>
        <strain evidence="1 2">CCNWXJ12-2</strain>
    </source>
</reference>
<dbReference type="EMBL" id="AHAM01000280">
    <property type="protein sequence ID" value="EHK53204.1"/>
    <property type="molecule type" value="Genomic_DNA"/>
</dbReference>
<protein>
    <submittedName>
        <fullName evidence="1">Uncharacterized protein</fullName>
    </submittedName>
</protein>
<dbReference type="AlphaFoldDB" id="H0I1D8"/>
<dbReference type="Proteomes" id="UP000003250">
    <property type="component" value="Unassembled WGS sequence"/>
</dbReference>
<evidence type="ECO:0000313" key="2">
    <source>
        <dbReference type="Proteomes" id="UP000003250"/>
    </source>
</evidence>
<gene>
    <name evidence="1" type="ORF">MAXJ12_31377</name>
</gene>
<evidence type="ECO:0000313" key="1">
    <source>
        <dbReference type="EMBL" id="EHK53204.1"/>
    </source>
</evidence>
<dbReference type="PATRIC" id="fig|1107882.3.peg.6069"/>
<keyword evidence="2" id="KW-1185">Reference proteome</keyword>
<accession>H0I1D8</accession>
<proteinExistence type="predicted"/>